<feature type="region of interest" description="Disordered" evidence="3">
    <location>
        <begin position="94"/>
        <end position="135"/>
    </location>
</feature>
<dbReference type="RefSeq" id="WP_166919000.1">
    <property type="nucleotide sequence ID" value="NZ_JAASRN010000002.1"/>
</dbReference>
<keyword evidence="1" id="KW-0378">Hydrolase</keyword>
<dbReference type="Pfam" id="PF08448">
    <property type="entry name" value="PAS_4"/>
    <property type="match status" value="1"/>
</dbReference>
<keyword evidence="9" id="KW-1185">Reference proteome</keyword>
<dbReference type="InterPro" id="IPR003660">
    <property type="entry name" value="HAMP_dom"/>
</dbReference>
<keyword evidence="4" id="KW-1133">Transmembrane helix</keyword>
<feature type="domain" description="HAMP" evidence="7">
    <location>
        <begin position="389"/>
        <end position="441"/>
    </location>
</feature>
<evidence type="ECO:0000259" key="5">
    <source>
        <dbReference type="PROSITE" id="PS50112"/>
    </source>
</evidence>
<dbReference type="InterPro" id="IPR000014">
    <property type="entry name" value="PAS"/>
</dbReference>
<dbReference type="InterPro" id="IPR036457">
    <property type="entry name" value="PPM-type-like_dom_sf"/>
</dbReference>
<feature type="transmembrane region" description="Helical" evidence="4">
    <location>
        <begin position="12"/>
        <end position="33"/>
    </location>
</feature>
<name>A0A846MR38_9BACT</name>
<dbReference type="Pfam" id="PF13426">
    <property type="entry name" value="PAS_9"/>
    <property type="match status" value="1"/>
</dbReference>
<evidence type="ECO:0000256" key="2">
    <source>
        <dbReference type="SAM" id="Coils"/>
    </source>
</evidence>
<dbReference type="PANTHER" id="PTHR43156:SF9">
    <property type="entry name" value="HAMP DOMAIN-CONTAINING PROTEIN"/>
    <property type="match status" value="1"/>
</dbReference>
<feature type="domain" description="PAS" evidence="5">
    <location>
        <begin position="837"/>
        <end position="908"/>
    </location>
</feature>
<organism evidence="8 9">
    <name type="scientific">Thermonema lapsum</name>
    <dbReference type="NCBI Taxonomy" id="28195"/>
    <lineage>
        <taxon>Bacteria</taxon>
        <taxon>Pseudomonadati</taxon>
        <taxon>Bacteroidota</taxon>
        <taxon>Cytophagia</taxon>
        <taxon>Cytophagales</taxon>
        <taxon>Thermonemataceae</taxon>
        <taxon>Thermonema</taxon>
    </lineage>
</organism>
<dbReference type="Proteomes" id="UP000537126">
    <property type="component" value="Unassembled WGS sequence"/>
</dbReference>
<feature type="transmembrane region" description="Helical" evidence="4">
    <location>
        <begin position="369"/>
        <end position="392"/>
    </location>
</feature>
<feature type="domain" description="PAS" evidence="5">
    <location>
        <begin position="712"/>
        <end position="756"/>
    </location>
</feature>
<dbReference type="InterPro" id="IPR003018">
    <property type="entry name" value="GAF"/>
</dbReference>
<dbReference type="Gene3D" id="3.30.450.40">
    <property type="match status" value="1"/>
</dbReference>
<dbReference type="CDD" id="cd06225">
    <property type="entry name" value="HAMP"/>
    <property type="match status" value="1"/>
</dbReference>
<accession>A0A846MR38</accession>
<dbReference type="SMART" id="SM00304">
    <property type="entry name" value="HAMP"/>
    <property type="match status" value="1"/>
</dbReference>
<protein>
    <submittedName>
        <fullName evidence="8">PAS domain S-box-containing protein</fullName>
    </submittedName>
</protein>
<dbReference type="GO" id="GO:0007165">
    <property type="term" value="P:signal transduction"/>
    <property type="evidence" value="ECO:0007669"/>
    <property type="project" value="InterPro"/>
</dbReference>
<dbReference type="SMART" id="SM00331">
    <property type="entry name" value="PP2C_SIG"/>
    <property type="match status" value="1"/>
</dbReference>
<dbReference type="InterPro" id="IPR029016">
    <property type="entry name" value="GAF-like_dom_sf"/>
</dbReference>
<evidence type="ECO:0000313" key="9">
    <source>
        <dbReference type="Proteomes" id="UP000537126"/>
    </source>
</evidence>
<dbReference type="EMBL" id="JAASRN010000002">
    <property type="protein sequence ID" value="NIK73727.1"/>
    <property type="molecule type" value="Genomic_DNA"/>
</dbReference>
<dbReference type="Gene3D" id="3.30.450.20">
    <property type="entry name" value="PAS domain"/>
    <property type="match status" value="2"/>
</dbReference>
<dbReference type="Pfam" id="PF07228">
    <property type="entry name" value="SpoIIE"/>
    <property type="match status" value="1"/>
</dbReference>
<dbReference type="SMART" id="SM00091">
    <property type="entry name" value="PAS"/>
    <property type="match status" value="2"/>
</dbReference>
<sequence length="1218" mass="138632">MKTRKNISLGLKITAVVLLVALLAVGSVSYFAFQESKATFRKSAIESLHAFSALKVEKINLFADEIERGLSIGTRLNAAKRRILFDETDEQNITPDFAERPDAPFAPENNDADLLPDTPVSAEENQPQFGKQGNQNALPDIDPLTFFLTPEAELDSAIVILRKVYDLHNVYLLNEDQQVKYIADKRASIQEENKKFKAPVVEPNFLEASRESVHFSKVFLQDNVPYLLAAAPVIDRQERIGYLVFEIEFERIDRLVNDRIGLGNSGEVLLVQLQGANAVYVLNKRPLLQQKDPIKSMNLAQMGTLDALDIPLAVRKALAGEKAELEETDDLGKEVLVVTDYLPQLNWGVIVKIDTAEAYAPAFGLLKRFLLSAAITLLVALLIGLIFSQFFVQSLGILRDAIASLAKGRLPASIEVDSKDEVGEMAAYLNRLVMNLRSMANFASRIGKQDFDVDFKPASEDDVLATALLSMRDSIVSSAREEDEKRWIVEGVKEVGDILRARNDLKEMGEELLAYVVQRVGAVQGAFYVMNESEKEEGVSYLEMYASYAYNKKKYLEARFKVARKYAEGLVGQAAIERDMIRRTEIPEDYLTITSGLLGEQRPRSLLIMPLITNETEVMGCLELASLQPFEEDGREVKFVQEISGIIARTIFNIKTAEKEAKLLAETTQLNIELQARQKELEKIAKDLQEKSRELQKTVEQLELEKQAVQNEQRKTQILLENASEVIIIYDETIHIRYISPSVSRILGYSVEEMVGINDVVYVEDEWKESYRRMFEELKQYPDEQITIQMEYRKKNGEAIWVEATGTNLLQDPVIKGIVVNMRDITERKRAEREERMRSQMQALSENSPDLIMRLNPEGVIYYINPTIENYTGKSKEEYLQKVLNNELLPEEVVRQMYRVLEGVSARREKITLEIEFPSVLGNRVMQLNAIPEFGEDNELESILVVLHDITVMKEYQFEIETANKKVTDSINYAKRIQDAIMPDTEILRSYFADSFVIFKPRDVVSGDFPWIVRKDDFVYVAAADCTGHGVPGALVSLIGYFLMNNIIDTRSDILPNDFLDLLDKEMTHTLRQDREDSVTRDGMDVALARIDLKNKKILYAGAHRPLYYLYPSDEKVQEIKGDKMPIGGGQFHDREKFSLHELEIKEGLSIYLFSDGMPDQFGGPQNRKFSSKRIRDIILEHRQEAMDKIALALDTDFMEWMGDKKQTDDILFIGIRF</sequence>
<dbReference type="SUPFAM" id="SSF55785">
    <property type="entry name" value="PYP-like sensor domain (PAS domain)"/>
    <property type="match status" value="2"/>
</dbReference>
<dbReference type="PROSITE" id="PS50885">
    <property type="entry name" value="HAMP"/>
    <property type="match status" value="1"/>
</dbReference>
<dbReference type="InterPro" id="IPR001932">
    <property type="entry name" value="PPM-type_phosphatase-like_dom"/>
</dbReference>
<dbReference type="SUPFAM" id="SSF55781">
    <property type="entry name" value="GAF domain-like"/>
    <property type="match status" value="1"/>
</dbReference>
<feature type="compositionally biased region" description="Polar residues" evidence="3">
    <location>
        <begin position="123"/>
        <end position="135"/>
    </location>
</feature>
<evidence type="ECO:0000259" key="7">
    <source>
        <dbReference type="PROSITE" id="PS50885"/>
    </source>
</evidence>
<dbReference type="InterPro" id="IPR000700">
    <property type="entry name" value="PAS-assoc_C"/>
</dbReference>
<dbReference type="PANTHER" id="PTHR43156">
    <property type="entry name" value="STAGE II SPORULATION PROTEIN E-RELATED"/>
    <property type="match status" value="1"/>
</dbReference>
<dbReference type="NCBIfam" id="TIGR00229">
    <property type="entry name" value="sensory_box"/>
    <property type="match status" value="2"/>
</dbReference>
<dbReference type="Gene3D" id="6.10.340.10">
    <property type="match status" value="1"/>
</dbReference>
<evidence type="ECO:0000256" key="4">
    <source>
        <dbReference type="SAM" id="Phobius"/>
    </source>
</evidence>
<evidence type="ECO:0000256" key="3">
    <source>
        <dbReference type="SAM" id="MobiDB-lite"/>
    </source>
</evidence>
<dbReference type="InterPro" id="IPR013656">
    <property type="entry name" value="PAS_4"/>
</dbReference>
<feature type="domain" description="PAC" evidence="6">
    <location>
        <begin position="786"/>
        <end position="837"/>
    </location>
</feature>
<evidence type="ECO:0000259" key="6">
    <source>
        <dbReference type="PROSITE" id="PS50113"/>
    </source>
</evidence>
<dbReference type="AlphaFoldDB" id="A0A846MR38"/>
<dbReference type="SMART" id="SM00065">
    <property type="entry name" value="GAF"/>
    <property type="match status" value="1"/>
</dbReference>
<dbReference type="GO" id="GO:0016791">
    <property type="term" value="F:phosphatase activity"/>
    <property type="evidence" value="ECO:0007669"/>
    <property type="project" value="TreeGrafter"/>
</dbReference>
<keyword evidence="4" id="KW-0812">Transmembrane</keyword>
<keyword evidence="2" id="KW-0175">Coiled coil</keyword>
<comment type="caution">
    <text evidence="8">The sequence shown here is derived from an EMBL/GenBank/DDBJ whole genome shotgun (WGS) entry which is preliminary data.</text>
</comment>
<reference evidence="8 9" key="1">
    <citation type="submission" date="2020-03" db="EMBL/GenBank/DDBJ databases">
        <title>Genomic Encyclopedia of Type Strains, Phase IV (KMG-IV): sequencing the most valuable type-strain genomes for metagenomic binning, comparative biology and taxonomic classification.</title>
        <authorList>
            <person name="Goeker M."/>
        </authorList>
    </citation>
    <scope>NUCLEOTIDE SEQUENCE [LARGE SCALE GENOMIC DNA]</scope>
    <source>
        <strain evidence="8 9">DSM 5718</strain>
    </source>
</reference>
<dbReference type="InterPro" id="IPR052016">
    <property type="entry name" value="Bact_Sigma-Reg"/>
</dbReference>
<keyword evidence="4" id="KW-0472">Membrane</keyword>
<gene>
    <name evidence="8" type="ORF">FHS56_001240</name>
</gene>
<dbReference type="SUPFAM" id="SSF158472">
    <property type="entry name" value="HAMP domain-like"/>
    <property type="match status" value="1"/>
</dbReference>
<dbReference type="Gene3D" id="3.60.40.10">
    <property type="entry name" value="PPM-type phosphatase domain"/>
    <property type="match status" value="1"/>
</dbReference>
<dbReference type="PROSITE" id="PS50113">
    <property type="entry name" value="PAC"/>
    <property type="match status" value="1"/>
</dbReference>
<dbReference type="Pfam" id="PF00672">
    <property type="entry name" value="HAMP"/>
    <property type="match status" value="1"/>
</dbReference>
<dbReference type="Pfam" id="PF13185">
    <property type="entry name" value="GAF_2"/>
    <property type="match status" value="1"/>
</dbReference>
<dbReference type="InterPro" id="IPR035965">
    <property type="entry name" value="PAS-like_dom_sf"/>
</dbReference>
<dbReference type="GO" id="GO:0016020">
    <property type="term" value="C:membrane"/>
    <property type="evidence" value="ECO:0007669"/>
    <property type="project" value="InterPro"/>
</dbReference>
<dbReference type="PROSITE" id="PS50112">
    <property type="entry name" value="PAS"/>
    <property type="match status" value="2"/>
</dbReference>
<proteinExistence type="predicted"/>
<evidence type="ECO:0000313" key="8">
    <source>
        <dbReference type="EMBL" id="NIK73727.1"/>
    </source>
</evidence>
<dbReference type="CDD" id="cd00130">
    <property type="entry name" value="PAS"/>
    <property type="match status" value="2"/>
</dbReference>
<feature type="coiled-coil region" evidence="2">
    <location>
        <begin position="664"/>
        <end position="719"/>
    </location>
</feature>
<evidence type="ECO:0000256" key="1">
    <source>
        <dbReference type="ARBA" id="ARBA00022801"/>
    </source>
</evidence>